<sequence length="177" mass="19528">MHRYMPCPSSLQRHRPYSQPRDPPYLLICRRRPVPGLAPLLAKSLPMPSERAAQANLVHLSHYPPVLDDLCPNATSLAFPIAPLSNSSLALKAFEARQHCSEFRGVNLHGGGNTILHDIAPYTVSQIIDHHDLILGAISRGTTATQNVNKPWYHVVVHRVPVTVEVRGSGGPCFLEQ</sequence>
<dbReference type="EMBL" id="FUEG01000060">
    <property type="protein sequence ID" value="SJL18464.1"/>
    <property type="molecule type" value="Genomic_DNA"/>
</dbReference>
<evidence type="ECO:0000313" key="2">
    <source>
        <dbReference type="Proteomes" id="UP000219338"/>
    </source>
</evidence>
<protein>
    <submittedName>
        <fullName evidence="1">Uncharacterized protein</fullName>
    </submittedName>
</protein>
<name>A0A284SBU6_ARMOS</name>
<proteinExistence type="predicted"/>
<gene>
    <name evidence="1" type="ORF">ARMOST_22053</name>
</gene>
<reference evidence="2" key="1">
    <citation type="journal article" date="2017" name="Nat. Ecol. Evol.">
        <title>Genome expansion and lineage-specific genetic innovations in the forest pathogenic fungi Armillaria.</title>
        <authorList>
            <person name="Sipos G."/>
            <person name="Prasanna A.N."/>
            <person name="Walter M.C."/>
            <person name="O'Connor E."/>
            <person name="Balint B."/>
            <person name="Krizsan K."/>
            <person name="Kiss B."/>
            <person name="Hess J."/>
            <person name="Varga T."/>
            <person name="Slot J."/>
            <person name="Riley R."/>
            <person name="Boka B."/>
            <person name="Rigling D."/>
            <person name="Barry K."/>
            <person name="Lee J."/>
            <person name="Mihaltcheva S."/>
            <person name="LaButti K."/>
            <person name="Lipzen A."/>
            <person name="Waldron R."/>
            <person name="Moloney N.M."/>
            <person name="Sperisen C."/>
            <person name="Kredics L."/>
            <person name="Vagvoelgyi C."/>
            <person name="Patrignani A."/>
            <person name="Fitzpatrick D."/>
            <person name="Nagy I."/>
            <person name="Doyle S."/>
            <person name="Anderson J.B."/>
            <person name="Grigoriev I.V."/>
            <person name="Gueldener U."/>
            <person name="Muensterkoetter M."/>
            <person name="Nagy L.G."/>
        </authorList>
    </citation>
    <scope>NUCLEOTIDE SEQUENCE [LARGE SCALE GENOMIC DNA]</scope>
    <source>
        <strain evidence="2">C18/9</strain>
    </source>
</reference>
<dbReference type="AlphaFoldDB" id="A0A284SBU6"/>
<dbReference type="Proteomes" id="UP000219338">
    <property type="component" value="Unassembled WGS sequence"/>
</dbReference>
<organism evidence="1 2">
    <name type="scientific">Armillaria ostoyae</name>
    <name type="common">Armillaria root rot fungus</name>
    <dbReference type="NCBI Taxonomy" id="47428"/>
    <lineage>
        <taxon>Eukaryota</taxon>
        <taxon>Fungi</taxon>
        <taxon>Dikarya</taxon>
        <taxon>Basidiomycota</taxon>
        <taxon>Agaricomycotina</taxon>
        <taxon>Agaricomycetes</taxon>
        <taxon>Agaricomycetidae</taxon>
        <taxon>Agaricales</taxon>
        <taxon>Marasmiineae</taxon>
        <taxon>Physalacriaceae</taxon>
        <taxon>Armillaria</taxon>
    </lineage>
</organism>
<keyword evidence="2" id="KW-1185">Reference proteome</keyword>
<accession>A0A284SBU6</accession>
<evidence type="ECO:0000313" key="1">
    <source>
        <dbReference type="EMBL" id="SJL18464.1"/>
    </source>
</evidence>